<feature type="transmembrane region" description="Helical" evidence="1">
    <location>
        <begin position="32"/>
        <end position="53"/>
    </location>
</feature>
<protein>
    <submittedName>
        <fullName evidence="3">Uncharacterized protein</fullName>
    </submittedName>
</protein>
<keyword evidence="1" id="KW-0472">Membrane</keyword>
<evidence type="ECO:0000313" key="3">
    <source>
        <dbReference type="EMBL" id="RHM08449.1"/>
    </source>
</evidence>
<organism evidence="3 4">
    <name type="scientific">Amedibacillus dolichus</name>
    <dbReference type="NCBI Taxonomy" id="31971"/>
    <lineage>
        <taxon>Bacteria</taxon>
        <taxon>Bacillati</taxon>
        <taxon>Bacillota</taxon>
        <taxon>Erysipelotrichia</taxon>
        <taxon>Erysipelotrichales</taxon>
        <taxon>Erysipelotrichaceae</taxon>
        <taxon>Amedibacillus</taxon>
    </lineage>
</organism>
<proteinExistence type="predicted"/>
<keyword evidence="1" id="KW-0812">Transmembrane</keyword>
<keyword evidence="4" id="KW-1185">Reference proteome</keyword>
<feature type="transmembrane region" description="Helical" evidence="1">
    <location>
        <begin position="65"/>
        <end position="84"/>
    </location>
</feature>
<dbReference type="Proteomes" id="UP000284868">
    <property type="component" value="Unassembled WGS sequence"/>
</dbReference>
<dbReference type="EMBL" id="JAGZMZ010000033">
    <property type="protein sequence ID" value="MBS4884987.1"/>
    <property type="molecule type" value="Genomic_DNA"/>
</dbReference>
<dbReference type="RefSeq" id="WP_022420142.1">
    <property type="nucleotide sequence ID" value="NZ_CABKNA010000006.1"/>
</dbReference>
<comment type="caution">
    <text evidence="3">The sequence shown here is derived from an EMBL/GenBank/DDBJ whole genome shotgun (WGS) entry which is preliminary data.</text>
</comment>
<sequence length="94" mass="10782">MLTINHLFLMINILLLIIAVFIMFSAHNKANLLLEFLLLATSTICMILGGYLADEGLLTLSYMPMLLFLVQVIIFIANLVWFAYEHRQKDVTYS</sequence>
<keyword evidence="1" id="KW-1133">Transmembrane helix</keyword>
<reference evidence="3 4" key="1">
    <citation type="submission" date="2018-08" db="EMBL/GenBank/DDBJ databases">
        <title>A genome reference for cultivated species of the human gut microbiota.</title>
        <authorList>
            <person name="Zou Y."/>
            <person name="Xue W."/>
            <person name="Luo G."/>
        </authorList>
    </citation>
    <scope>NUCLEOTIDE SEQUENCE [LARGE SCALE GENOMIC DNA]</scope>
    <source>
        <strain evidence="3 4">AF35-6BH</strain>
    </source>
</reference>
<evidence type="ECO:0000256" key="1">
    <source>
        <dbReference type="SAM" id="Phobius"/>
    </source>
</evidence>
<reference evidence="2" key="2">
    <citation type="submission" date="2021-02" db="EMBL/GenBank/DDBJ databases">
        <title>Infant gut strain persistence is associated with maternal origin, phylogeny, and functional potential including surface adhesion and iron acquisition.</title>
        <authorList>
            <person name="Lou Y.C."/>
        </authorList>
    </citation>
    <scope>NUCLEOTIDE SEQUENCE</scope>
    <source>
        <strain evidence="2">L3_108_103G1_dasL3_108_103G1_concoct_2</strain>
    </source>
</reference>
<feature type="transmembrane region" description="Helical" evidence="1">
    <location>
        <begin position="6"/>
        <end position="25"/>
    </location>
</feature>
<dbReference type="GeneID" id="92792903"/>
<evidence type="ECO:0000313" key="2">
    <source>
        <dbReference type="EMBL" id="MBS4884987.1"/>
    </source>
</evidence>
<dbReference type="AlphaFoldDB" id="A0A415P6Y8"/>
<accession>A0A415P6Y8</accession>
<gene>
    <name evidence="3" type="ORF">DWZ83_08275</name>
    <name evidence="2" type="ORF">KHZ85_09555</name>
</gene>
<name>A0A415P6Y8_9FIRM</name>
<dbReference type="Proteomes" id="UP000753219">
    <property type="component" value="Unassembled WGS sequence"/>
</dbReference>
<evidence type="ECO:0000313" key="4">
    <source>
        <dbReference type="Proteomes" id="UP000284868"/>
    </source>
</evidence>
<dbReference type="EMBL" id="QRPK01000050">
    <property type="protein sequence ID" value="RHM08449.1"/>
    <property type="molecule type" value="Genomic_DNA"/>
</dbReference>